<dbReference type="CDD" id="cd17360">
    <property type="entry name" value="MFS_HMIT_like"/>
    <property type="match status" value="1"/>
</dbReference>
<feature type="transmembrane region" description="Helical" evidence="8">
    <location>
        <begin position="364"/>
        <end position="385"/>
    </location>
</feature>
<evidence type="ECO:0000256" key="6">
    <source>
        <dbReference type="ARBA" id="ARBA00023136"/>
    </source>
</evidence>
<dbReference type="EMBL" id="ABEU02000009">
    <property type="protein sequence ID" value="PNR48325.1"/>
    <property type="molecule type" value="Genomic_DNA"/>
</dbReference>
<dbReference type="PaxDb" id="3218-PP1S78_63V6.1"/>
<dbReference type="InterPro" id="IPR005828">
    <property type="entry name" value="MFS_sugar_transport-like"/>
</dbReference>
<keyword evidence="3 7" id="KW-0813">Transport</keyword>
<proteinExistence type="inferred from homology"/>
<dbReference type="InterPro" id="IPR020846">
    <property type="entry name" value="MFS_dom"/>
</dbReference>
<keyword evidence="12" id="KW-1185">Reference proteome</keyword>
<feature type="transmembrane region" description="Helical" evidence="8">
    <location>
        <begin position="142"/>
        <end position="166"/>
    </location>
</feature>
<evidence type="ECO:0000256" key="1">
    <source>
        <dbReference type="ARBA" id="ARBA00004141"/>
    </source>
</evidence>
<evidence type="ECO:0000259" key="9">
    <source>
        <dbReference type="PROSITE" id="PS50850"/>
    </source>
</evidence>
<dbReference type="GO" id="GO:0016020">
    <property type="term" value="C:membrane"/>
    <property type="evidence" value="ECO:0000318"/>
    <property type="project" value="GO_Central"/>
</dbReference>
<feature type="transmembrane region" description="Helical" evidence="8">
    <location>
        <begin position="512"/>
        <end position="533"/>
    </location>
</feature>
<keyword evidence="4 8" id="KW-0812">Transmembrane</keyword>
<dbReference type="Pfam" id="PF00083">
    <property type="entry name" value="Sugar_tr"/>
    <property type="match status" value="2"/>
</dbReference>
<feature type="domain" description="Major facilitator superfamily (MFS) profile" evidence="9">
    <location>
        <begin position="51"/>
        <end position="567"/>
    </location>
</feature>
<dbReference type="RefSeq" id="XP_024385680.1">
    <property type="nucleotide sequence ID" value="XM_024529912.2"/>
</dbReference>
<comment type="similarity">
    <text evidence="2 7">Belongs to the major facilitator superfamily. Sugar transporter (TC 2.A.1.1) family.</text>
</comment>
<dbReference type="PROSITE" id="PS50850">
    <property type="entry name" value="MFS"/>
    <property type="match status" value="1"/>
</dbReference>
<feature type="transmembrane region" description="Helical" evidence="8">
    <location>
        <begin position="178"/>
        <end position="197"/>
    </location>
</feature>
<dbReference type="GeneID" id="112287154"/>
<dbReference type="InterPro" id="IPR050814">
    <property type="entry name" value="Myo-inositol_Transporter"/>
</dbReference>
<evidence type="ECO:0000256" key="2">
    <source>
        <dbReference type="ARBA" id="ARBA00010992"/>
    </source>
</evidence>
<dbReference type="OrthoDB" id="6339427at2759"/>
<feature type="transmembrane region" description="Helical" evidence="8">
    <location>
        <begin position="88"/>
        <end position="112"/>
    </location>
</feature>
<dbReference type="GO" id="GO:0022857">
    <property type="term" value="F:transmembrane transporter activity"/>
    <property type="evidence" value="ECO:0000318"/>
    <property type="project" value="GO_Central"/>
</dbReference>
<dbReference type="KEGG" id="ppp:112287154"/>
<evidence type="ECO:0000313" key="12">
    <source>
        <dbReference type="Proteomes" id="UP000006727"/>
    </source>
</evidence>
<dbReference type="Gene3D" id="1.20.1250.20">
    <property type="entry name" value="MFS general substrate transporter like domains"/>
    <property type="match status" value="2"/>
</dbReference>
<evidence type="ECO:0000256" key="5">
    <source>
        <dbReference type="ARBA" id="ARBA00022989"/>
    </source>
</evidence>
<dbReference type="STRING" id="3218.A0A2K1K3G3"/>
<dbReference type="InterPro" id="IPR005829">
    <property type="entry name" value="Sugar_transporter_CS"/>
</dbReference>
<organism evidence="10">
    <name type="scientific">Physcomitrium patens</name>
    <name type="common">Spreading-leaved earth moss</name>
    <name type="synonym">Physcomitrella patens</name>
    <dbReference type="NCBI Taxonomy" id="3218"/>
    <lineage>
        <taxon>Eukaryota</taxon>
        <taxon>Viridiplantae</taxon>
        <taxon>Streptophyta</taxon>
        <taxon>Embryophyta</taxon>
        <taxon>Bryophyta</taxon>
        <taxon>Bryophytina</taxon>
        <taxon>Bryopsida</taxon>
        <taxon>Funariidae</taxon>
        <taxon>Funariales</taxon>
        <taxon>Funariaceae</taxon>
        <taxon>Physcomitrium</taxon>
    </lineage>
</organism>
<reference evidence="10 12" key="1">
    <citation type="journal article" date="2008" name="Science">
        <title>The Physcomitrella genome reveals evolutionary insights into the conquest of land by plants.</title>
        <authorList>
            <person name="Rensing S."/>
            <person name="Lang D."/>
            <person name="Zimmer A."/>
            <person name="Terry A."/>
            <person name="Salamov A."/>
            <person name="Shapiro H."/>
            <person name="Nishiyama T."/>
            <person name="Perroud P.-F."/>
            <person name="Lindquist E."/>
            <person name="Kamisugi Y."/>
            <person name="Tanahashi T."/>
            <person name="Sakakibara K."/>
            <person name="Fujita T."/>
            <person name="Oishi K."/>
            <person name="Shin-I T."/>
            <person name="Kuroki Y."/>
            <person name="Toyoda A."/>
            <person name="Suzuki Y."/>
            <person name="Hashimoto A."/>
            <person name="Yamaguchi K."/>
            <person name="Sugano A."/>
            <person name="Kohara Y."/>
            <person name="Fujiyama A."/>
            <person name="Anterola A."/>
            <person name="Aoki S."/>
            <person name="Ashton N."/>
            <person name="Barbazuk W.B."/>
            <person name="Barker E."/>
            <person name="Bennetzen J."/>
            <person name="Bezanilla M."/>
            <person name="Blankenship R."/>
            <person name="Cho S.H."/>
            <person name="Dutcher S."/>
            <person name="Estelle M."/>
            <person name="Fawcett J.A."/>
            <person name="Gundlach H."/>
            <person name="Hanada K."/>
            <person name="Heyl A."/>
            <person name="Hicks K.A."/>
            <person name="Hugh J."/>
            <person name="Lohr M."/>
            <person name="Mayer K."/>
            <person name="Melkozernov A."/>
            <person name="Murata T."/>
            <person name="Nelson D."/>
            <person name="Pils B."/>
            <person name="Prigge M."/>
            <person name="Reiss B."/>
            <person name="Renner T."/>
            <person name="Rombauts S."/>
            <person name="Rushton P."/>
            <person name="Sanderfoot A."/>
            <person name="Schween G."/>
            <person name="Shiu S.-H."/>
            <person name="Stueber K."/>
            <person name="Theodoulou F.L."/>
            <person name="Tu H."/>
            <person name="Van de Peer Y."/>
            <person name="Verrier P.J."/>
            <person name="Waters E."/>
            <person name="Wood A."/>
            <person name="Yang L."/>
            <person name="Cove D."/>
            <person name="Cuming A."/>
            <person name="Hasebe M."/>
            <person name="Lucas S."/>
            <person name="Mishler D.B."/>
            <person name="Reski R."/>
            <person name="Grigoriev I."/>
            <person name="Quatrano R.S."/>
            <person name="Boore J.L."/>
        </authorList>
    </citation>
    <scope>NUCLEOTIDE SEQUENCE [LARGE SCALE GENOMIC DNA]</scope>
    <source>
        <strain evidence="11 12">cv. Gransden 2004</strain>
    </source>
</reference>
<evidence type="ECO:0000256" key="3">
    <source>
        <dbReference type="ARBA" id="ARBA00022448"/>
    </source>
</evidence>
<feature type="transmembrane region" description="Helical" evidence="8">
    <location>
        <begin position="209"/>
        <end position="228"/>
    </location>
</feature>
<evidence type="ECO:0000256" key="7">
    <source>
        <dbReference type="RuleBase" id="RU003346"/>
    </source>
</evidence>
<comment type="subcellular location">
    <subcellularLocation>
        <location evidence="1">Membrane</location>
        <topology evidence="1">Multi-pass membrane protein</topology>
    </subcellularLocation>
</comment>
<feature type="transmembrane region" description="Helical" evidence="8">
    <location>
        <begin position="545"/>
        <end position="563"/>
    </location>
</feature>
<dbReference type="SUPFAM" id="SSF103473">
    <property type="entry name" value="MFS general substrate transporter"/>
    <property type="match status" value="1"/>
</dbReference>
<dbReference type="EnsemblPlants" id="Pp3c9_17060V3.1">
    <property type="protein sequence ID" value="Pp3c9_17060V3.1"/>
    <property type="gene ID" value="Pp3c9_17060"/>
</dbReference>
<dbReference type="Gramene" id="Pp3c9_17060V3.3">
    <property type="protein sequence ID" value="Pp3c9_17060V3.3"/>
    <property type="gene ID" value="Pp3c9_17060"/>
</dbReference>
<protein>
    <recommendedName>
        <fullName evidence="9">Major facilitator superfamily (MFS) profile domain-containing protein</fullName>
    </recommendedName>
</protein>
<dbReference type="AlphaFoldDB" id="A0A2K1K3G3"/>
<dbReference type="PROSITE" id="PS00217">
    <property type="entry name" value="SUGAR_TRANSPORT_2"/>
    <property type="match status" value="1"/>
</dbReference>
<dbReference type="PRINTS" id="PR00171">
    <property type="entry name" value="SUGRTRNSPORT"/>
</dbReference>
<dbReference type="GO" id="GO:0055085">
    <property type="term" value="P:transmembrane transport"/>
    <property type="evidence" value="ECO:0000318"/>
    <property type="project" value="GO_Central"/>
</dbReference>
<gene>
    <name evidence="11" type="primary">LOC112287154</name>
    <name evidence="10" type="ORF">PHYPA_012801</name>
</gene>
<feature type="transmembrane region" description="Helical" evidence="8">
    <location>
        <begin position="295"/>
        <end position="315"/>
    </location>
</feature>
<dbReference type="Gramene" id="Pp3c9_17060V3.2">
    <property type="protein sequence ID" value="Pp3c9_17060V3.2"/>
    <property type="gene ID" value="Pp3c9_17060"/>
</dbReference>
<dbReference type="EnsemblPlants" id="Pp3c9_17060V3.3">
    <property type="protein sequence ID" value="Pp3c9_17060V3.3"/>
    <property type="gene ID" value="Pp3c9_17060"/>
</dbReference>
<keyword evidence="5 8" id="KW-1133">Transmembrane helix</keyword>
<dbReference type="PANTHER" id="PTHR48020:SF12">
    <property type="entry name" value="PROTON MYO-INOSITOL COTRANSPORTER"/>
    <property type="match status" value="1"/>
</dbReference>
<reference evidence="10 12" key="2">
    <citation type="journal article" date="2018" name="Plant J.">
        <title>The Physcomitrella patens chromosome-scale assembly reveals moss genome structure and evolution.</title>
        <authorList>
            <person name="Lang D."/>
            <person name="Ullrich K.K."/>
            <person name="Murat F."/>
            <person name="Fuchs J."/>
            <person name="Jenkins J."/>
            <person name="Haas F.B."/>
            <person name="Piednoel M."/>
            <person name="Gundlach H."/>
            <person name="Van Bel M."/>
            <person name="Meyberg R."/>
            <person name="Vives C."/>
            <person name="Morata J."/>
            <person name="Symeonidi A."/>
            <person name="Hiss M."/>
            <person name="Muchero W."/>
            <person name="Kamisugi Y."/>
            <person name="Saleh O."/>
            <person name="Blanc G."/>
            <person name="Decker E.L."/>
            <person name="van Gessel N."/>
            <person name="Grimwood J."/>
            <person name="Hayes R.D."/>
            <person name="Graham S.W."/>
            <person name="Gunter L.E."/>
            <person name="McDaniel S.F."/>
            <person name="Hoernstein S.N.W."/>
            <person name="Larsson A."/>
            <person name="Li F.W."/>
            <person name="Perroud P.F."/>
            <person name="Phillips J."/>
            <person name="Ranjan P."/>
            <person name="Rokshar D.S."/>
            <person name="Rothfels C.J."/>
            <person name="Schneider L."/>
            <person name="Shu S."/>
            <person name="Stevenson D.W."/>
            <person name="Thummler F."/>
            <person name="Tillich M."/>
            <person name="Villarreal Aguilar J.C."/>
            <person name="Widiez T."/>
            <person name="Wong G.K."/>
            <person name="Wymore A."/>
            <person name="Zhang Y."/>
            <person name="Zimmer A.D."/>
            <person name="Quatrano R.S."/>
            <person name="Mayer K.F.X."/>
            <person name="Goodstein D."/>
            <person name="Casacuberta J.M."/>
            <person name="Vandepoele K."/>
            <person name="Reski R."/>
            <person name="Cuming A.C."/>
            <person name="Tuskan G.A."/>
            <person name="Maumus F."/>
            <person name="Salse J."/>
            <person name="Schmutz J."/>
            <person name="Rensing S.A."/>
        </authorList>
    </citation>
    <scope>NUCLEOTIDE SEQUENCE [LARGE SCALE GENOMIC DNA]</scope>
    <source>
        <strain evidence="11 12">cv. Gransden 2004</strain>
    </source>
</reference>
<dbReference type="NCBIfam" id="TIGR00879">
    <property type="entry name" value="SP"/>
    <property type="match status" value="1"/>
</dbReference>
<keyword evidence="6 8" id="KW-0472">Membrane</keyword>
<dbReference type="Proteomes" id="UP000006727">
    <property type="component" value="Chromosome 9"/>
</dbReference>
<feature type="transmembrane region" description="Helical" evidence="8">
    <location>
        <begin position="119"/>
        <end position="136"/>
    </location>
</feature>
<dbReference type="EnsemblPlants" id="Pp3c9_17060V3.2">
    <property type="protein sequence ID" value="Pp3c9_17060V3.2"/>
    <property type="gene ID" value="Pp3c9_17060"/>
</dbReference>
<reference evidence="11" key="3">
    <citation type="submission" date="2020-12" db="UniProtKB">
        <authorList>
            <consortium name="EnsemblPlants"/>
        </authorList>
    </citation>
    <scope>IDENTIFICATION</scope>
</reference>
<evidence type="ECO:0000313" key="11">
    <source>
        <dbReference type="EnsemblPlants" id="Pp3c9_17060V3.1"/>
    </source>
</evidence>
<feature type="transmembrane region" description="Helical" evidence="8">
    <location>
        <begin position="335"/>
        <end position="357"/>
    </location>
</feature>
<evidence type="ECO:0000256" key="8">
    <source>
        <dbReference type="SAM" id="Phobius"/>
    </source>
</evidence>
<evidence type="ECO:0000313" key="10">
    <source>
        <dbReference type="EMBL" id="PNR48325.1"/>
    </source>
</evidence>
<dbReference type="InterPro" id="IPR003663">
    <property type="entry name" value="Sugar/inositol_transpt"/>
</dbReference>
<feature type="transmembrane region" description="Helical" evidence="8">
    <location>
        <begin position="47"/>
        <end position="76"/>
    </location>
</feature>
<dbReference type="InterPro" id="IPR036259">
    <property type="entry name" value="MFS_trans_sf"/>
</dbReference>
<accession>A0A2K1K3G3</accession>
<sequence length="609" mass="64954">MPDEPWVKNSTRRVKFAGDNTNSSQMASALISGTGNQIGTPSASKHFVFLLALAAGIGGFLFGYDTGVISGALLFIRDDFTSVNKSSFLQEAIVSMAIAGAVVGAAVGGLLNDRLGRRFCILGSDIIFTIGALLMAAAPGPGILICGRFLVGLGVGVTSMTVPLYIAEVSPPKIRGSLVTLNVLMITSGQFLSYLINLGFTKVPGNWRWMLGVAAVPAVLQAVLFCFLPESPRWYVRQKRFDEAVSVLKRLYPSGEGIAAYDEVAAAASEWHHEDNPQAQGINFRDILVTKRKRMALTAGVGMQVFQQLVGINTVMYYSPSIIEFAGYASHETALLLSAGVAAMNAIGTVAGIFLIDRCGRRRLAILSLVGVISALCLLSVAFHLTSSSSPNISWAAHPDKADITCPAFPYSGNASTFEFPPTCTGCLQANCGFCAAAKDEMLPGNCFTYTDNAGHVCQNLARSWFTRGCPSDYGWLALLGLVLYLLAFAPGMGPVPWTVNSEIYSLQDRGVCGGIAATANWISNFVIAQTFLSLTDALGTSKTFLLFAGLAVAALLFVLCYLPETKGLSFEQVELLFKSRENSSSWMPFLNTDAEYVLIGGEPGSIES</sequence>
<feature type="transmembrane region" description="Helical" evidence="8">
    <location>
        <begin position="474"/>
        <end position="500"/>
    </location>
</feature>
<name>A0A2K1K3G3_PHYPA</name>
<dbReference type="Gramene" id="Pp3c9_17060V3.1">
    <property type="protein sequence ID" value="Pp3c9_17060V3.1"/>
    <property type="gene ID" value="Pp3c9_17060"/>
</dbReference>
<dbReference type="PANTHER" id="PTHR48020">
    <property type="entry name" value="PROTON MYO-INOSITOL COTRANSPORTER"/>
    <property type="match status" value="1"/>
</dbReference>
<evidence type="ECO:0000256" key="4">
    <source>
        <dbReference type="ARBA" id="ARBA00022692"/>
    </source>
</evidence>
<dbReference type="OMA" id="MQPGSCL"/>